<accession>A0A3B0V0Y4</accession>
<dbReference type="Pfam" id="PF01609">
    <property type="entry name" value="DDE_Tnp_1"/>
    <property type="match status" value="1"/>
</dbReference>
<dbReference type="GO" id="GO:0004803">
    <property type="term" value="F:transposase activity"/>
    <property type="evidence" value="ECO:0007669"/>
    <property type="project" value="InterPro"/>
</dbReference>
<dbReference type="AlphaFoldDB" id="A0A3B0V0Y4"/>
<dbReference type="EMBL" id="UOET01000526">
    <property type="protein sequence ID" value="VAW30499.1"/>
    <property type="molecule type" value="Genomic_DNA"/>
</dbReference>
<dbReference type="InterPro" id="IPR002559">
    <property type="entry name" value="Transposase_11"/>
</dbReference>
<gene>
    <name evidence="2" type="ORF">MNBD_BACTEROID07-1081</name>
</gene>
<protein>
    <recommendedName>
        <fullName evidence="1">Transposase IS4-like domain-containing protein</fullName>
    </recommendedName>
</protein>
<reference evidence="2" key="1">
    <citation type="submission" date="2018-06" db="EMBL/GenBank/DDBJ databases">
        <authorList>
            <person name="Zhirakovskaya E."/>
        </authorList>
    </citation>
    <scope>NUCLEOTIDE SEQUENCE</scope>
</reference>
<name>A0A3B0V0Y4_9ZZZZ</name>
<proteinExistence type="predicted"/>
<feature type="non-terminal residue" evidence="2">
    <location>
        <position position="1"/>
    </location>
</feature>
<evidence type="ECO:0000259" key="1">
    <source>
        <dbReference type="Pfam" id="PF01609"/>
    </source>
</evidence>
<sequence>YGKFEQDKQWDGLKGYITNTKLSDKEVIENYQNLWHIERAFRMSKTDLRIRPIYHQLRDRIEAHICISFTAYSIYKELERVLYQEKSSLSVKKAAELTHNMYQITYQLPDSKQTKQKLLGMDDQQRELYEIVLKNF</sequence>
<evidence type="ECO:0000313" key="2">
    <source>
        <dbReference type="EMBL" id="VAW30499.1"/>
    </source>
</evidence>
<organism evidence="2">
    <name type="scientific">hydrothermal vent metagenome</name>
    <dbReference type="NCBI Taxonomy" id="652676"/>
    <lineage>
        <taxon>unclassified sequences</taxon>
        <taxon>metagenomes</taxon>
        <taxon>ecological metagenomes</taxon>
    </lineage>
</organism>
<dbReference type="SUPFAM" id="SSF53098">
    <property type="entry name" value="Ribonuclease H-like"/>
    <property type="match status" value="1"/>
</dbReference>
<feature type="domain" description="Transposase IS4-like" evidence="1">
    <location>
        <begin position="9"/>
        <end position="73"/>
    </location>
</feature>
<dbReference type="GO" id="GO:0006313">
    <property type="term" value="P:DNA transposition"/>
    <property type="evidence" value="ECO:0007669"/>
    <property type="project" value="InterPro"/>
</dbReference>
<dbReference type="GO" id="GO:0003677">
    <property type="term" value="F:DNA binding"/>
    <property type="evidence" value="ECO:0007669"/>
    <property type="project" value="InterPro"/>
</dbReference>
<dbReference type="InterPro" id="IPR012337">
    <property type="entry name" value="RNaseH-like_sf"/>
</dbReference>